<keyword evidence="5 7" id="KW-1133">Transmembrane helix</keyword>
<dbReference type="PANTHER" id="PTHR14969:SF62">
    <property type="entry name" value="DECAPRENYLPHOSPHORYL-5-PHOSPHORIBOSE PHOSPHATASE RV3807C-RELATED"/>
    <property type="match status" value="1"/>
</dbReference>
<dbReference type="Pfam" id="PF01569">
    <property type="entry name" value="PAP2"/>
    <property type="match status" value="1"/>
</dbReference>
<evidence type="ECO:0000256" key="6">
    <source>
        <dbReference type="ARBA" id="ARBA00023136"/>
    </source>
</evidence>
<feature type="transmembrane region" description="Helical" evidence="7">
    <location>
        <begin position="35"/>
        <end position="54"/>
    </location>
</feature>
<dbReference type="InterPro" id="IPR036938">
    <property type="entry name" value="PAP2/HPO_sf"/>
</dbReference>
<reference evidence="9 10" key="1">
    <citation type="submission" date="2018-06" db="EMBL/GenBank/DDBJ databases">
        <title>Thermoflavimicrobium daqus sp. nov., a thermophilic microbe isolated from Moutai-flavour Daqu.</title>
        <authorList>
            <person name="Wang X."/>
            <person name="Zhou H."/>
        </authorList>
    </citation>
    <scope>NUCLEOTIDE SEQUENCE [LARGE SCALE GENOMIC DNA]</scope>
    <source>
        <strain evidence="9 10">FBKL4.011</strain>
    </source>
</reference>
<dbReference type="InterPro" id="IPR000326">
    <property type="entry name" value="PAP2/HPO"/>
</dbReference>
<evidence type="ECO:0000256" key="2">
    <source>
        <dbReference type="ARBA" id="ARBA00022475"/>
    </source>
</evidence>
<accession>A0A364K6Q5</accession>
<keyword evidence="2" id="KW-1003">Cell membrane</keyword>
<organism evidence="9 10">
    <name type="scientific">Thermoflavimicrobium daqui</name>
    <dbReference type="NCBI Taxonomy" id="2137476"/>
    <lineage>
        <taxon>Bacteria</taxon>
        <taxon>Bacillati</taxon>
        <taxon>Bacillota</taxon>
        <taxon>Bacilli</taxon>
        <taxon>Bacillales</taxon>
        <taxon>Thermoactinomycetaceae</taxon>
        <taxon>Thermoflavimicrobium</taxon>
    </lineage>
</organism>
<dbReference type="Gene3D" id="1.20.144.10">
    <property type="entry name" value="Phosphatidic acid phosphatase type 2/haloperoxidase"/>
    <property type="match status" value="1"/>
</dbReference>
<evidence type="ECO:0000313" key="10">
    <source>
        <dbReference type="Proteomes" id="UP000251213"/>
    </source>
</evidence>
<dbReference type="Proteomes" id="UP000251213">
    <property type="component" value="Unassembled WGS sequence"/>
</dbReference>
<comment type="caution">
    <text evidence="9">The sequence shown here is derived from an EMBL/GenBank/DDBJ whole genome shotgun (WGS) entry which is preliminary data.</text>
</comment>
<keyword evidence="10" id="KW-1185">Reference proteome</keyword>
<dbReference type="OrthoDB" id="9789113at2"/>
<keyword evidence="6 7" id="KW-0472">Membrane</keyword>
<evidence type="ECO:0000256" key="7">
    <source>
        <dbReference type="SAM" id="Phobius"/>
    </source>
</evidence>
<dbReference type="SMART" id="SM00014">
    <property type="entry name" value="acidPPc"/>
    <property type="match status" value="1"/>
</dbReference>
<feature type="transmembrane region" description="Helical" evidence="7">
    <location>
        <begin position="130"/>
        <end position="150"/>
    </location>
</feature>
<gene>
    <name evidence="9" type="ORF">DL897_07875</name>
</gene>
<reference evidence="9 10" key="2">
    <citation type="submission" date="2018-06" db="EMBL/GenBank/DDBJ databases">
        <authorList>
            <person name="Zhirakovskaya E."/>
        </authorList>
    </citation>
    <scope>NUCLEOTIDE SEQUENCE [LARGE SCALE GENOMIC DNA]</scope>
    <source>
        <strain evidence="9 10">FBKL4.011</strain>
    </source>
</reference>
<feature type="transmembrane region" description="Helical" evidence="7">
    <location>
        <begin position="156"/>
        <end position="174"/>
    </location>
</feature>
<feature type="domain" description="Phosphatidic acid phosphatase type 2/haloperoxidase" evidence="8">
    <location>
        <begin position="64"/>
        <end position="171"/>
    </location>
</feature>
<evidence type="ECO:0000313" key="9">
    <source>
        <dbReference type="EMBL" id="RAL25974.1"/>
    </source>
</evidence>
<dbReference type="PANTHER" id="PTHR14969">
    <property type="entry name" value="SPHINGOSINE-1-PHOSPHATE PHOSPHOHYDROLASE"/>
    <property type="match status" value="1"/>
</dbReference>
<dbReference type="GO" id="GO:0016787">
    <property type="term" value="F:hydrolase activity"/>
    <property type="evidence" value="ECO:0007669"/>
    <property type="project" value="UniProtKB-KW"/>
</dbReference>
<evidence type="ECO:0000256" key="5">
    <source>
        <dbReference type="ARBA" id="ARBA00022989"/>
    </source>
</evidence>
<evidence type="ECO:0000256" key="4">
    <source>
        <dbReference type="ARBA" id="ARBA00022801"/>
    </source>
</evidence>
<sequence>MKSFVAWLIRYDGLIVSYFNRQWKCRLLDIMMPRITHLGGATGTISFLLCWLIFSSKEFKMWAVEGFVSLAGSQLIVQLFKNLLPRLRPYLKFSELHTFPNPLTDYSFPSGHTTAVFSVVTTFVLHLSNYVYILLPIAFLVGFSRIYLALHYPSDVLIGSCLGSGFAMFTMYGFEWLELTR</sequence>
<dbReference type="SUPFAM" id="SSF48317">
    <property type="entry name" value="Acid phosphatase/Vanadium-dependent haloperoxidase"/>
    <property type="match status" value="1"/>
</dbReference>
<keyword evidence="4" id="KW-0378">Hydrolase</keyword>
<protein>
    <submittedName>
        <fullName evidence="9">Phosphatase PAP2 family protein</fullName>
    </submittedName>
</protein>
<dbReference type="RefSeq" id="WP_113658588.1">
    <property type="nucleotide sequence ID" value="NZ_KZ845665.1"/>
</dbReference>
<dbReference type="EMBL" id="QJKK01000003">
    <property type="protein sequence ID" value="RAL25974.1"/>
    <property type="molecule type" value="Genomic_DNA"/>
</dbReference>
<comment type="subcellular location">
    <subcellularLocation>
        <location evidence="1">Cell membrane</location>
        <topology evidence="1">Multi-pass membrane protein</topology>
    </subcellularLocation>
</comment>
<keyword evidence="3 7" id="KW-0812">Transmembrane</keyword>
<evidence type="ECO:0000256" key="1">
    <source>
        <dbReference type="ARBA" id="ARBA00004651"/>
    </source>
</evidence>
<dbReference type="AlphaFoldDB" id="A0A364K6Q5"/>
<evidence type="ECO:0000259" key="8">
    <source>
        <dbReference type="SMART" id="SM00014"/>
    </source>
</evidence>
<dbReference type="GO" id="GO:0005886">
    <property type="term" value="C:plasma membrane"/>
    <property type="evidence" value="ECO:0007669"/>
    <property type="project" value="UniProtKB-SubCell"/>
</dbReference>
<proteinExistence type="predicted"/>
<evidence type="ECO:0000256" key="3">
    <source>
        <dbReference type="ARBA" id="ARBA00022692"/>
    </source>
</evidence>
<name>A0A364K6Q5_9BACL</name>